<comment type="caution">
    <text evidence="2">The sequence shown here is derived from an EMBL/GenBank/DDBJ whole genome shotgun (WGS) entry which is preliminary data.</text>
</comment>
<evidence type="ECO:0000259" key="1">
    <source>
        <dbReference type="Pfam" id="PF08241"/>
    </source>
</evidence>
<name>A0A4S2H926_9PROT</name>
<reference evidence="2 3" key="1">
    <citation type="journal article" date="2013" name="Int. J. Syst. Evol. Microbiol.">
        <title>Marinicauda pacifica gen. nov., sp. nov., a prosthecate alphaproteobacterium of the family Hyphomonadaceae isolated from deep seawater.</title>
        <authorList>
            <person name="Zhang X.Y."/>
            <person name="Li G.W."/>
            <person name="Wang C.S."/>
            <person name="Zhang Y.J."/>
            <person name="Xu X.W."/>
            <person name="Li H."/>
            <person name="Liu A."/>
            <person name="Liu C."/>
            <person name="Xie B.B."/>
            <person name="Qin Q.L."/>
            <person name="Xu Z."/>
            <person name="Chen X.L."/>
            <person name="Zhou B.C."/>
            <person name="Zhang Y.Z."/>
        </authorList>
    </citation>
    <scope>NUCLEOTIDE SEQUENCE [LARGE SCALE GENOMIC DNA]</scope>
    <source>
        <strain evidence="2 3">P-1 km-3</strain>
    </source>
</reference>
<gene>
    <name evidence="2" type="ORF">E5162_10495</name>
</gene>
<dbReference type="CDD" id="cd02440">
    <property type="entry name" value="AdoMet_MTases"/>
    <property type="match status" value="1"/>
</dbReference>
<evidence type="ECO:0000313" key="2">
    <source>
        <dbReference type="EMBL" id="TGY92088.1"/>
    </source>
</evidence>
<dbReference type="Pfam" id="PF10983">
    <property type="entry name" value="DUF2793"/>
    <property type="match status" value="1"/>
</dbReference>
<evidence type="ECO:0000313" key="3">
    <source>
        <dbReference type="Proteomes" id="UP000305451"/>
    </source>
</evidence>
<dbReference type="AlphaFoldDB" id="A0A4S2H926"/>
<feature type="domain" description="Methyltransferase type 11" evidence="1">
    <location>
        <begin position="46"/>
        <end position="136"/>
    </location>
</feature>
<dbReference type="InterPro" id="IPR021251">
    <property type="entry name" value="DUF2793"/>
</dbReference>
<dbReference type="Pfam" id="PF08241">
    <property type="entry name" value="Methyltransf_11"/>
    <property type="match status" value="1"/>
</dbReference>
<dbReference type="EMBL" id="SRXV01000003">
    <property type="protein sequence ID" value="TGY92088.1"/>
    <property type="molecule type" value="Genomic_DNA"/>
</dbReference>
<accession>A0A4S2H926</accession>
<keyword evidence="3" id="KW-1185">Reference proteome</keyword>
<dbReference type="Gene3D" id="3.40.50.150">
    <property type="entry name" value="Vaccinia Virus protein VP39"/>
    <property type="match status" value="1"/>
</dbReference>
<proteinExistence type="predicted"/>
<dbReference type="InterPro" id="IPR029063">
    <property type="entry name" value="SAM-dependent_MTases_sf"/>
</dbReference>
<protein>
    <submittedName>
        <fullName evidence="2">DUF2793 domain-containing protein</fullName>
    </submittedName>
</protein>
<organism evidence="2 3">
    <name type="scientific">Marinicauda pacifica</name>
    <dbReference type="NCBI Taxonomy" id="1133559"/>
    <lineage>
        <taxon>Bacteria</taxon>
        <taxon>Pseudomonadati</taxon>
        <taxon>Pseudomonadota</taxon>
        <taxon>Alphaproteobacteria</taxon>
        <taxon>Maricaulales</taxon>
        <taxon>Maricaulaceae</taxon>
        <taxon>Marinicauda</taxon>
    </lineage>
</organism>
<sequence>MQNTERYSAHIRSDETVQLKSASSDTQFRRHCYQRLSSLAEGRRVVEVGCGAGEGLRQLGRTARSLIGLESDEQAARTAGERYDGVEHIHVGPMSGPVLPLDDNSVDLLVCLDEATARLVLTDAARVLSGEGLAVFLEHLDAQQQGPAVDAGLRSASRYALSQMSGSVFFPLETPPAAQSEAEAVLPAGCGEPAWVLGLYNKTGAPVPELSPSLFALPATAGEQAGNAGEPQTWIPQSLDLEDTQAGLPGAADLFLAHDIPFQVRSRQAVMQGAEGKSAPWLSASTAFMTDGAIMEILVADAQAKRQPETPEPGSAYILAPGKTGSDWAFMIDHALVVWTGGGWLEIHPKAGWLARDTGADCSVIFEGGRWISLGAMHLTATGEKGRLNMTTSDETGSVREIFHIPGTATVGSEPGYGLRHNEHAWNVSLSHAHGGFYIHDAKAGQFPMVIWPGAPSGALEVGSDGALIHRGHAFVSAEGHLRVKSIELDDLIAGTPAPAGTTVMVVSAGSEPRLAFSDGEAWRWPDGAAVSAAAQRD</sequence>
<dbReference type="InterPro" id="IPR013216">
    <property type="entry name" value="Methyltransf_11"/>
</dbReference>
<dbReference type="SUPFAM" id="SSF53335">
    <property type="entry name" value="S-adenosyl-L-methionine-dependent methyltransferases"/>
    <property type="match status" value="1"/>
</dbReference>
<dbReference type="GO" id="GO:0008757">
    <property type="term" value="F:S-adenosylmethionine-dependent methyltransferase activity"/>
    <property type="evidence" value="ECO:0007669"/>
    <property type="project" value="InterPro"/>
</dbReference>
<dbReference type="Proteomes" id="UP000305451">
    <property type="component" value="Unassembled WGS sequence"/>
</dbReference>